<gene>
    <name evidence="4" type="ordered locus">Emtol_2279</name>
</gene>
<dbReference type="InterPro" id="IPR046947">
    <property type="entry name" value="LytR-like"/>
</dbReference>
<keyword evidence="5" id="KW-1185">Reference proteome</keyword>
<dbReference type="SMART" id="SM00850">
    <property type="entry name" value="LytTR"/>
    <property type="match status" value="1"/>
</dbReference>
<dbReference type="InterPro" id="IPR011006">
    <property type="entry name" value="CheY-like_superfamily"/>
</dbReference>
<proteinExistence type="predicted"/>
<dbReference type="SUPFAM" id="SSF52172">
    <property type="entry name" value="CheY-like"/>
    <property type="match status" value="1"/>
</dbReference>
<dbReference type="InterPro" id="IPR001789">
    <property type="entry name" value="Sig_transdc_resp-reg_receiver"/>
</dbReference>
<dbReference type="PROSITE" id="PS50930">
    <property type="entry name" value="HTH_LYTTR"/>
    <property type="match status" value="1"/>
</dbReference>
<dbReference type="EMBL" id="CP002961">
    <property type="protein sequence ID" value="AFK03417.1"/>
    <property type="molecule type" value="Genomic_DNA"/>
</dbReference>
<evidence type="ECO:0000259" key="2">
    <source>
        <dbReference type="PROSITE" id="PS50110"/>
    </source>
</evidence>
<feature type="domain" description="HTH LytTR-type" evidence="3">
    <location>
        <begin position="133"/>
        <end position="229"/>
    </location>
</feature>
<dbReference type="InterPro" id="IPR007492">
    <property type="entry name" value="LytTR_DNA-bd_dom"/>
</dbReference>
<dbReference type="PROSITE" id="PS50110">
    <property type="entry name" value="RESPONSE_REGULATORY"/>
    <property type="match status" value="1"/>
</dbReference>
<dbReference type="Proteomes" id="UP000002875">
    <property type="component" value="Chromosome"/>
</dbReference>
<dbReference type="SMART" id="SM00448">
    <property type="entry name" value="REC"/>
    <property type="match status" value="1"/>
</dbReference>
<accession>A0ABM5N255</accession>
<feature type="modified residue" description="4-aspartylphosphate" evidence="1">
    <location>
        <position position="55"/>
    </location>
</feature>
<name>A0ABM5N255_EMTOG</name>
<reference evidence="4 5" key="1">
    <citation type="submission" date="2011-07" db="EMBL/GenBank/DDBJ databases">
        <title>The complete genome of chromosome of Emticicia oligotrophica DSM 17448.</title>
        <authorList>
            <consortium name="US DOE Joint Genome Institute (JGI-PGF)"/>
            <person name="Lucas S."/>
            <person name="Han J."/>
            <person name="Lapidus A."/>
            <person name="Bruce D."/>
            <person name="Goodwin L."/>
            <person name="Pitluck S."/>
            <person name="Peters L."/>
            <person name="Kyrpides N."/>
            <person name="Mavromatis K."/>
            <person name="Ivanova N."/>
            <person name="Ovchinnikova G."/>
            <person name="Teshima H."/>
            <person name="Detter J.C."/>
            <person name="Tapia R."/>
            <person name="Han C."/>
            <person name="Land M."/>
            <person name="Hauser L."/>
            <person name="Markowitz V."/>
            <person name="Cheng J.-F."/>
            <person name="Hugenholtz P."/>
            <person name="Woyke T."/>
            <person name="Wu D."/>
            <person name="Tindall B."/>
            <person name="Pomrenke H."/>
            <person name="Brambilla E."/>
            <person name="Klenk H.-P."/>
            <person name="Eisen J.A."/>
        </authorList>
    </citation>
    <scope>NUCLEOTIDE SEQUENCE [LARGE SCALE GENOMIC DNA]</scope>
    <source>
        <strain evidence="4 5">DSM 17448</strain>
    </source>
</reference>
<feature type="domain" description="Response regulatory" evidence="2">
    <location>
        <begin position="4"/>
        <end position="115"/>
    </location>
</feature>
<protein>
    <submittedName>
        <fullName evidence="4">Two component transcriptional regulator, LytTR family</fullName>
    </submittedName>
</protein>
<dbReference type="RefSeq" id="WP_015029114.1">
    <property type="nucleotide sequence ID" value="NC_018748.1"/>
</dbReference>
<dbReference type="Pfam" id="PF00072">
    <property type="entry name" value="Response_reg"/>
    <property type="match status" value="1"/>
</dbReference>
<keyword evidence="1" id="KW-0597">Phosphoprotein</keyword>
<dbReference type="PANTHER" id="PTHR37299">
    <property type="entry name" value="TRANSCRIPTIONAL REGULATOR-RELATED"/>
    <property type="match status" value="1"/>
</dbReference>
<sequence>MKIKCILIDDEPFALNILEDDLLDFSNVEVLEKFNSPLDVPDFLKTHEVNLIFSDIQMPEMLGTQFIRNLENPPLVIFTTAYHQYALEGFELNAIDYLMKPIRKERLAAALKKAEDQLYFREKLKIETEENYILINVEYQKVKLLFEEIIYIEGLKDYVKIYLENRVHPVLTRSNLRGMESKLPEKTFARIHNSFIINKQKITSFQHSKVFLSNIELPVGKTYIENIKG</sequence>
<dbReference type="Gene3D" id="3.40.50.2300">
    <property type="match status" value="1"/>
</dbReference>
<evidence type="ECO:0000313" key="4">
    <source>
        <dbReference type="EMBL" id="AFK03417.1"/>
    </source>
</evidence>
<dbReference type="PANTHER" id="PTHR37299:SF1">
    <property type="entry name" value="STAGE 0 SPORULATION PROTEIN A HOMOLOG"/>
    <property type="match status" value="1"/>
</dbReference>
<organism evidence="4 5">
    <name type="scientific">Emticicia oligotrophica (strain DSM 17448 / CIP 109782 / MTCC 6937 / GPTSA100-15)</name>
    <dbReference type="NCBI Taxonomy" id="929562"/>
    <lineage>
        <taxon>Bacteria</taxon>
        <taxon>Pseudomonadati</taxon>
        <taxon>Bacteroidota</taxon>
        <taxon>Cytophagia</taxon>
        <taxon>Cytophagales</taxon>
        <taxon>Leadbetterellaceae</taxon>
        <taxon>Emticicia</taxon>
    </lineage>
</organism>
<dbReference type="Pfam" id="PF04397">
    <property type="entry name" value="LytTR"/>
    <property type="match status" value="1"/>
</dbReference>
<evidence type="ECO:0000256" key="1">
    <source>
        <dbReference type="PROSITE-ProRule" id="PRU00169"/>
    </source>
</evidence>
<evidence type="ECO:0000313" key="5">
    <source>
        <dbReference type="Proteomes" id="UP000002875"/>
    </source>
</evidence>
<evidence type="ECO:0000259" key="3">
    <source>
        <dbReference type="PROSITE" id="PS50930"/>
    </source>
</evidence>
<dbReference type="Gene3D" id="2.40.50.1020">
    <property type="entry name" value="LytTr DNA-binding domain"/>
    <property type="match status" value="1"/>
</dbReference>